<evidence type="ECO:0000256" key="1">
    <source>
        <dbReference type="RuleBase" id="RU363019"/>
    </source>
</evidence>
<gene>
    <name evidence="3" type="ORF">CROE0942_LOCUS2390</name>
    <name evidence="7" type="ORF">FNF27_06390</name>
    <name evidence="6" type="ORF">FNF28_04018</name>
    <name evidence="4" type="ORF">FNF29_04607</name>
    <name evidence="5" type="ORF">FNF31_05988</name>
</gene>
<reference evidence="3" key="2">
    <citation type="submission" date="2021-01" db="EMBL/GenBank/DDBJ databases">
        <authorList>
            <person name="Corre E."/>
            <person name="Pelletier E."/>
            <person name="Niang G."/>
            <person name="Scheremetjew M."/>
            <person name="Finn R."/>
            <person name="Kale V."/>
            <person name="Holt S."/>
            <person name="Cochrane G."/>
            <person name="Meng A."/>
            <person name="Brown T."/>
            <person name="Cohen L."/>
        </authorList>
    </citation>
    <scope>NUCLEOTIDE SEQUENCE</scope>
    <source>
        <strain evidence="3">E4-10</strain>
    </source>
</reference>
<keyword evidence="1" id="KW-0413">Isomerase</keyword>
<evidence type="ECO:0000313" key="11">
    <source>
        <dbReference type="Proteomes" id="UP000325113"/>
    </source>
</evidence>
<evidence type="ECO:0000313" key="8">
    <source>
        <dbReference type="Proteomes" id="UP000322899"/>
    </source>
</evidence>
<accession>A0A5A8E5T2</accession>
<dbReference type="PROSITE" id="PS50072">
    <property type="entry name" value="CSA_PPIASE_2"/>
    <property type="match status" value="1"/>
</dbReference>
<dbReference type="Gene3D" id="2.40.100.10">
    <property type="entry name" value="Cyclophilin-like"/>
    <property type="match status" value="1"/>
</dbReference>
<evidence type="ECO:0000259" key="2">
    <source>
        <dbReference type="PROSITE" id="PS50072"/>
    </source>
</evidence>
<protein>
    <recommendedName>
        <fullName evidence="1">Peptidyl-prolyl cis-trans isomerase</fullName>
        <shortName evidence="1">PPIase</shortName>
        <ecNumber evidence="1">5.2.1.8</ecNumber>
    </recommendedName>
</protein>
<dbReference type="EMBL" id="VLTL01000060">
    <property type="protein sequence ID" value="KAA0164105.1"/>
    <property type="molecule type" value="Genomic_DNA"/>
</dbReference>
<sequence>MAAPAAGVARSRRAKNHNWYFRALERQKEMAEAEVLPPFPTEPLHGRERARAFMVFAAGDGQQQWRVEYELADDLLPVTVENFLKLCEAPKGEGFLGCKVHRVRRNMGIEFGDYISGDGTGGKALVGEDGTFADESMVGRHTVPGTLSMCNHGKDTNNSVVFVSNAPMPHLDGRHVLFGRVTEGLDAISDMAKVFSVRLRPVDTIEVIECGQVRA</sequence>
<dbReference type="Proteomes" id="UP000323011">
    <property type="component" value="Unassembled WGS sequence"/>
</dbReference>
<dbReference type="Proteomes" id="UP000322899">
    <property type="component" value="Unassembled WGS sequence"/>
</dbReference>
<proteinExistence type="inferred from homology"/>
<dbReference type="SUPFAM" id="SSF50891">
    <property type="entry name" value="Cyclophilin-like"/>
    <property type="match status" value="1"/>
</dbReference>
<dbReference type="OrthoDB" id="193499at2759"/>
<comment type="similarity">
    <text evidence="1">Belongs to the cyclophilin-type PPIase family.</text>
</comment>
<evidence type="ECO:0000313" key="6">
    <source>
        <dbReference type="EMBL" id="KAA0164105.1"/>
    </source>
</evidence>
<evidence type="ECO:0000313" key="4">
    <source>
        <dbReference type="EMBL" id="KAA0151408.1"/>
    </source>
</evidence>
<dbReference type="InterPro" id="IPR002130">
    <property type="entry name" value="Cyclophilin-type_PPIase_dom"/>
</dbReference>
<keyword evidence="1" id="KW-0697">Rotamase</keyword>
<comment type="function">
    <text evidence="1">PPIases accelerate the folding of proteins. It catalyzes the cis-trans isomerization of proline imidic peptide bonds in oligopeptides.</text>
</comment>
<reference evidence="8 9" key="1">
    <citation type="submission" date="2019-07" db="EMBL/GenBank/DDBJ databases">
        <title>Genomes of Cafeteria roenbergensis.</title>
        <authorList>
            <person name="Fischer M.G."/>
            <person name="Hackl T."/>
            <person name="Roman M."/>
        </authorList>
    </citation>
    <scope>NUCLEOTIDE SEQUENCE [LARGE SCALE GENOMIC DNA]</scope>
    <source>
        <strain evidence="4 9">BVI</strain>
        <strain evidence="5 11">Cflag</strain>
        <strain evidence="7 8">E4-10P</strain>
        <strain evidence="6 10">RCC970-E3</strain>
    </source>
</reference>
<dbReference type="PRINTS" id="PR00153">
    <property type="entry name" value="CSAPPISMRASE"/>
</dbReference>
<dbReference type="EC" id="5.2.1.8" evidence="1"/>
<dbReference type="Proteomes" id="UP000324907">
    <property type="component" value="Unassembled WGS sequence"/>
</dbReference>
<keyword evidence="9" id="KW-1185">Reference proteome</keyword>
<evidence type="ECO:0000313" key="7">
    <source>
        <dbReference type="EMBL" id="KAA0171271.1"/>
    </source>
</evidence>
<comment type="catalytic activity">
    <reaction evidence="1">
        <text>[protein]-peptidylproline (omega=180) = [protein]-peptidylproline (omega=0)</text>
        <dbReference type="Rhea" id="RHEA:16237"/>
        <dbReference type="Rhea" id="RHEA-COMP:10747"/>
        <dbReference type="Rhea" id="RHEA-COMP:10748"/>
        <dbReference type="ChEBI" id="CHEBI:83833"/>
        <dbReference type="ChEBI" id="CHEBI:83834"/>
        <dbReference type="EC" id="5.2.1.8"/>
    </reaction>
</comment>
<dbReference type="PANTHER" id="PTHR11071">
    <property type="entry name" value="PEPTIDYL-PROLYL CIS-TRANS ISOMERASE"/>
    <property type="match status" value="1"/>
</dbReference>
<dbReference type="Pfam" id="PF00160">
    <property type="entry name" value="Pro_isomerase"/>
    <property type="match status" value="1"/>
</dbReference>
<name>A0A5A8E5T2_CAFRO</name>
<dbReference type="EMBL" id="VLTN01000027">
    <property type="protein sequence ID" value="KAA0151408.1"/>
    <property type="molecule type" value="Genomic_DNA"/>
</dbReference>
<evidence type="ECO:0000313" key="5">
    <source>
        <dbReference type="EMBL" id="KAA0156082.1"/>
    </source>
</evidence>
<dbReference type="GO" id="GO:0005739">
    <property type="term" value="C:mitochondrion"/>
    <property type="evidence" value="ECO:0007669"/>
    <property type="project" value="TreeGrafter"/>
</dbReference>
<dbReference type="GO" id="GO:0016018">
    <property type="term" value="F:cyclosporin A binding"/>
    <property type="evidence" value="ECO:0007669"/>
    <property type="project" value="TreeGrafter"/>
</dbReference>
<dbReference type="GO" id="GO:0006457">
    <property type="term" value="P:protein folding"/>
    <property type="evidence" value="ECO:0007669"/>
    <property type="project" value="TreeGrafter"/>
</dbReference>
<evidence type="ECO:0000313" key="9">
    <source>
        <dbReference type="Proteomes" id="UP000323011"/>
    </source>
</evidence>
<dbReference type="PANTHER" id="PTHR11071:SF561">
    <property type="entry name" value="PEPTIDYL-PROLYL CIS-TRANS ISOMERASE D-RELATED"/>
    <property type="match status" value="1"/>
</dbReference>
<evidence type="ECO:0000313" key="10">
    <source>
        <dbReference type="Proteomes" id="UP000324907"/>
    </source>
</evidence>
<dbReference type="EMBL" id="HBET01003545">
    <property type="protein sequence ID" value="CAD8558056.1"/>
    <property type="molecule type" value="Transcribed_RNA"/>
</dbReference>
<dbReference type="AlphaFoldDB" id="A0A5A8E5T2"/>
<dbReference type="Proteomes" id="UP000325113">
    <property type="component" value="Unassembled WGS sequence"/>
</dbReference>
<dbReference type="OMA" id="TIEVIEC"/>
<evidence type="ECO:0000313" key="3">
    <source>
        <dbReference type="EMBL" id="CAD8558056.1"/>
    </source>
</evidence>
<organism evidence="7 8">
    <name type="scientific">Cafeteria roenbergensis</name>
    <name type="common">Marine flagellate</name>
    <dbReference type="NCBI Taxonomy" id="33653"/>
    <lineage>
        <taxon>Eukaryota</taxon>
        <taxon>Sar</taxon>
        <taxon>Stramenopiles</taxon>
        <taxon>Bigyra</taxon>
        <taxon>Opalozoa</taxon>
        <taxon>Bicosoecida</taxon>
        <taxon>Cafeteriaceae</taxon>
        <taxon>Cafeteria</taxon>
    </lineage>
</organism>
<dbReference type="EMBL" id="VLTM01000085">
    <property type="protein sequence ID" value="KAA0156082.1"/>
    <property type="molecule type" value="Genomic_DNA"/>
</dbReference>
<feature type="domain" description="PPIase cyclophilin-type" evidence="2">
    <location>
        <begin position="66"/>
        <end position="212"/>
    </location>
</feature>
<dbReference type="InterPro" id="IPR029000">
    <property type="entry name" value="Cyclophilin-like_dom_sf"/>
</dbReference>
<dbReference type="GO" id="GO:0003755">
    <property type="term" value="F:peptidyl-prolyl cis-trans isomerase activity"/>
    <property type="evidence" value="ECO:0007669"/>
    <property type="project" value="UniProtKB-UniRule"/>
</dbReference>
<dbReference type="EMBL" id="VLTO01000055">
    <property type="protein sequence ID" value="KAA0171271.1"/>
    <property type="molecule type" value="Genomic_DNA"/>
</dbReference>